<feature type="repeat" description="ANK" evidence="7">
    <location>
        <begin position="186"/>
        <end position="218"/>
    </location>
</feature>
<accession>A0A8J2RYR3</accession>
<evidence type="ECO:0000313" key="10">
    <source>
        <dbReference type="Proteomes" id="UP000789390"/>
    </source>
</evidence>
<organism evidence="9 10">
    <name type="scientific">Daphnia galeata</name>
    <dbReference type="NCBI Taxonomy" id="27404"/>
    <lineage>
        <taxon>Eukaryota</taxon>
        <taxon>Metazoa</taxon>
        <taxon>Ecdysozoa</taxon>
        <taxon>Arthropoda</taxon>
        <taxon>Crustacea</taxon>
        <taxon>Branchiopoda</taxon>
        <taxon>Diplostraca</taxon>
        <taxon>Cladocera</taxon>
        <taxon>Anomopoda</taxon>
        <taxon>Daphniidae</taxon>
        <taxon>Daphnia</taxon>
    </lineage>
</organism>
<dbReference type="FunFam" id="1.25.40.10:FF:000104">
    <property type="entry name" value="Fem-1 homolog c (C.elegans)"/>
    <property type="match status" value="1"/>
</dbReference>
<feature type="compositionally biased region" description="Basic and acidic residues" evidence="8">
    <location>
        <begin position="25"/>
        <end position="53"/>
    </location>
</feature>
<feature type="repeat" description="ANK" evidence="7">
    <location>
        <begin position="144"/>
        <end position="167"/>
    </location>
</feature>
<feature type="region of interest" description="Disordered" evidence="8">
    <location>
        <begin position="21"/>
        <end position="62"/>
    </location>
</feature>
<dbReference type="Gene3D" id="1.25.40.20">
    <property type="entry name" value="Ankyrin repeat-containing domain"/>
    <property type="match status" value="3"/>
</dbReference>
<feature type="region of interest" description="Disordered" evidence="8">
    <location>
        <begin position="503"/>
        <end position="533"/>
    </location>
</feature>
<keyword evidence="10" id="KW-1185">Reference proteome</keyword>
<evidence type="ECO:0000256" key="2">
    <source>
        <dbReference type="ARBA" id="ARBA00022737"/>
    </source>
</evidence>
<dbReference type="Gene3D" id="1.25.40.10">
    <property type="entry name" value="Tetratricopeptide repeat domain"/>
    <property type="match status" value="1"/>
</dbReference>
<dbReference type="GO" id="GO:0000151">
    <property type="term" value="C:ubiquitin ligase complex"/>
    <property type="evidence" value="ECO:0007669"/>
    <property type="project" value="TreeGrafter"/>
</dbReference>
<feature type="compositionally biased region" description="Low complexity" evidence="8">
    <location>
        <begin position="520"/>
        <end position="532"/>
    </location>
</feature>
<feature type="repeat" description="ANK" evidence="7">
    <location>
        <begin position="252"/>
        <end position="284"/>
    </location>
</feature>
<dbReference type="InterPro" id="IPR002110">
    <property type="entry name" value="Ankyrin_rpt"/>
</dbReference>
<dbReference type="PROSITE" id="PS50297">
    <property type="entry name" value="ANK_REP_REGION"/>
    <property type="match status" value="5"/>
</dbReference>
<evidence type="ECO:0000256" key="1">
    <source>
        <dbReference type="ARBA" id="ARBA00004906"/>
    </source>
</evidence>
<gene>
    <name evidence="9" type="ORF">DGAL_LOCUS14557</name>
</gene>
<protein>
    <submittedName>
        <fullName evidence="9">Uncharacterized protein</fullName>
    </submittedName>
</protein>
<dbReference type="InterPro" id="IPR011990">
    <property type="entry name" value="TPR-like_helical_dom_sf"/>
</dbReference>
<evidence type="ECO:0000256" key="4">
    <source>
        <dbReference type="ARBA" id="ARBA00022803"/>
    </source>
</evidence>
<dbReference type="OrthoDB" id="4429489at2759"/>
<dbReference type="PANTHER" id="PTHR24173">
    <property type="entry name" value="ANKYRIN REPEAT CONTAINING"/>
    <property type="match status" value="1"/>
</dbReference>
<evidence type="ECO:0000256" key="5">
    <source>
        <dbReference type="ARBA" id="ARBA00023043"/>
    </source>
</evidence>
<comment type="caution">
    <text evidence="9">The sequence shown here is derived from an EMBL/GenBank/DDBJ whole genome shotgun (WGS) entry which is preliminary data.</text>
</comment>
<sequence length="766" mass="84851">MAEGGWDVPIQDSDFLGINTVAPEEQPRLHTERLVSSRSRDSERKISFPERGFRQQQPPPPSGLQLIRGAAAVAIDPFGEIEEDDEREEEWMLDVVEEELVQARNPHPVAPVAGFADRQQLDNTRFLDDRARNEVALLVSARTNGATPMLMACRNGHLDVVEYLVERCGADIEQAGSVTFDGETIEGAPPLWVAAAAGHVHIVRFLVRGGASVNCTTKTNSTPLRAACFDGHFEIVKYLIDHGADMEVANRHGHTCLMIACYKGHLKIARYLIELAADVNRKSVKGNTALHDCAESGSLEILQLLLASGAKMVVDSYGMTPLLAAAVSGHTHIVEYIVHNLDTVGRKEKIDALELLGATFVDRKRDMLGALEYWKQAMQIRYETGVCPLPKPQGQSPIAAFENTLEATTVEQLEEAVSDPDGMRMQALLVRERILGAAHPETSYYIRYRGAVYADTGNFNRCIRLWMYALEMQQSMLEPLSPMTNSSLLSFAELFSFMMAERDSETRNNNNGPAVQSNRQPDAQQQQQPAAAVGLMAPQRSPPNIPPLSFSDVMAVLSRAVREIRAGTLQLSKLAAAERDLTYFHRTLGIIIHLIFLLAKIQPTLNSLQDHALRKSLYDLVRLNARSRNGYTLLHLACTRDSTTLSRYPICSFPSIDVIRLLLDVGADPESTDHDGNTALHILAQTQPCPSSAVSLVLQRGCHLDQVNLQGRSFAQILENVQPIHEVVNTLQHTTLKCLCARVIRQNRLLFNGLVPQTLQPFVLKH</sequence>
<feature type="repeat" description="ANK" evidence="7">
    <location>
        <begin position="219"/>
        <end position="251"/>
    </location>
</feature>
<keyword evidence="4" id="KW-0802">TPR repeat</keyword>
<evidence type="ECO:0000256" key="7">
    <source>
        <dbReference type="PROSITE-ProRule" id="PRU00023"/>
    </source>
</evidence>
<dbReference type="InterPro" id="IPR036770">
    <property type="entry name" value="Ankyrin_rpt-contain_sf"/>
</dbReference>
<evidence type="ECO:0000256" key="3">
    <source>
        <dbReference type="ARBA" id="ARBA00022786"/>
    </source>
</evidence>
<feature type="compositionally biased region" description="Polar residues" evidence="8">
    <location>
        <begin position="507"/>
        <end position="519"/>
    </location>
</feature>
<dbReference type="PROSITE" id="PS50088">
    <property type="entry name" value="ANK_REPEAT"/>
    <property type="match status" value="6"/>
</dbReference>
<dbReference type="EMBL" id="CAKKLH010000308">
    <property type="protein sequence ID" value="CAH0110949.1"/>
    <property type="molecule type" value="Genomic_DNA"/>
</dbReference>
<comment type="pathway">
    <text evidence="1">Protein modification; protein ubiquitination.</text>
</comment>
<dbReference type="SMART" id="SM00248">
    <property type="entry name" value="ANK"/>
    <property type="match status" value="8"/>
</dbReference>
<dbReference type="SUPFAM" id="SSF48403">
    <property type="entry name" value="Ankyrin repeat"/>
    <property type="match status" value="2"/>
</dbReference>
<dbReference type="Pfam" id="PF13637">
    <property type="entry name" value="Ank_4"/>
    <property type="match status" value="1"/>
</dbReference>
<evidence type="ECO:0000313" key="9">
    <source>
        <dbReference type="EMBL" id="CAH0110949.1"/>
    </source>
</evidence>
<dbReference type="PRINTS" id="PR01415">
    <property type="entry name" value="ANKYRIN"/>
</dbReference>
<feature type="repeat" description="ANK" evidence="7">
    <location>
        <begin position="629"/>
        <end position="674"/>
    </location>
</feature>
<proteinExistence type="inferred from homology"/>
<dbReference type="PANTHER" id="PTHR24173:SF85">
    <property type="entry name" value="PROTEIN FEM-1 HOMOLOG CG6966"/>
    <property type="match status" value="1"/>
</dbReference>
<dbReference type="AlphaFoldDB" id="A0A8J2RYR3"/>
<feature type="repeat" description="ANK" evidence="7">
    <location>
        <begin position="285"/>
        <end position="317"/>
    </location>
</feature>
<keyword evidence="2" id="KW-0677">Repeat</keyword>
<comment type="similarity">
    <text evidence="6">Belongs to the fem-1 family.</text>
</comment>
<evidence type="ECO:0000256" key="6">
    <source>
        <dbReference type="ARBA" id="ARBA00038500"/>
    </source>
</evidence>
<dbReference type="Proteomes" id="UP000789390">
    <property type="component" value="Unassembled WGS sequence"/>
</dbReference>
<reference evidence="9" key="1">
    <citation type="submission" date="2021-11" db="EMBL/GenBank/DDBJ databases">
        <authorList>
            <person name="Schell T."/>
        </authorList>
    </citation>
    <scope>NUCLEOTIDE SEQUENCE</scope>
    <source>
        <strain evidence="9">M5</strain>
    </source>
</reference>
<keyword evidence="5 7" id="KW-0040">ANK repeat</keyword>
<dbReference type="GO" id="GO:0006511">
    <property type="term" value="P:ubiquitin-dependent protein catabolic process"/>
    <property type="evidence" value="ECO:0007669"/>
    <property type="project" value="TreeGrafter"/>
</dbReference>
<keyword evidence="3" id="KW-0833">Ubl conjugation pathway</keyword>
<dbReference type="Pfam" id="PF13606">
    <property type="entry name" value="Ank_3"/>
    <property type="match status" value="1"/>
</dbReference>
<name>A0A8J2RYR3_9CRUS</name>
<dbReference type="Pfam" id="PF00023">
    <property type="entry name" value="Ank"/>
    <property type="match status" value="1"/>
</dbReference>
<evidence type="ECO:0000256" key="8">
    <source>
        <dbReference type="SAM" id="MobiDB-lite"/>
    </source>
</evidence>
<dbReference type="Pfam" id="PF12796">
    <property type="entry name" value="Ank_2"/>
    <property type="match status" value="1"/>
</dbReference>